<reference evidence="1 2" key="1">
    <citation type="submission" date="2018-01" db="EMBL/GenBank/DDBJ databases">
        <authorList>
            <person name="Farren J.M."/>
            <person name="Htoo L.P."/>
            <person name="Johnson E.S."/>
            <person name="Williams B.R."/>
            <person name="Bonilla J.A."/>
            <person name="Klyczek K."/>
            <person name="Garlena R.A."/>
            <person name="Russell D.A."/>
            <person name="Pope W.H."/>
            <person name="Jacobs-Sera D."/>
            <person name="Hendrix R.W."/>
            <person name="Hatfull G.F."/>
        </authorList>
    </citation>
    <scope>NUCLEOTIDE SEQUENCE [LARGE SCALE GENOMIC DNA]</scope>
</reference>
<dbReference type="Proteomes" id="UP000241411">
    <property type="component" value="Segment"/>
</dbReference>
<evidence type="ECO:0000313" key="2">
    <source>
        <dbReference type="Proteomes" id="UP000241411"/>
    </source>
</evidence>
<evidence type="ECO:0000313" key="1">
    <source>
        <dbReference type="EMBL" id="AUV60769.1"/>
    </source>
</evidence>
<gene>
    <name evidence="1" type="ORF">SEA_TROJE_64</name>
</gene>
<name>A0A2K9VEW9_9CAUD</name>
<accession>A0A2K9VEW9</accession>
<dbReference type="EMBL" id="MG770215">
    <property type="protein sequence ID" value="AUV60769.1"/>
    <property type="molecule type" value="Genomic_DNA"/>
</dbReference>
<proteinExistence type="predicted"/>
<protein>
    <submittedName>
        <fullName evidence="1">Uncharacterized protein</fullName>
    </submittedName>
</protein>
<keyword evidence="2" id="KW-1185">Reference proteome</keyword>
<organism evidence="1 2">
    <name type="scientific">Gordonia phage Troje</name>
    <dbReference type="NCBI Taxonomy" id="2079282"/>
    <lineage>
        <taxon>Viruses</taxon>
        <taxon>Duplodnaviria</taxon>
        <taxon>Heunggongvirae</taxon>
        <taxon>Uroviricota</taxon>
        <taxon>Caudoviricetes</taxon>
        <taxon>Emalynvirus</taxon>
        <taxon>Emalynvirus troje</taxon>
    </lineage>
</organism>
<sequence length="60" mass="7140">MRVYKFKKKDFTLKQLQEVLNREDLPPHDPIDQYSMDWNSLDQPVSILSTFTTIEVRVGK</sequence>
<dbReference type="OrthoDB" id="38574at10239"/>